<evidence type="ECO:0000313" key="2">
    <source>
        <dbReference type="EMBL" id="KAK4135443.1"/>
    </source>
</evidence>
<evidence type="ECO:0000256" key="1">
    <source>
        <dbReference type="SAM" id="Phobius"/>
    </source>
</evidence>
<proteinExistence type="predicted"/>
<feature type="transmembrane region" description="Helical" evidence="1">
    <location>
        <begin position="28"/>
        <end position="51"/>
    </location>
</feature>
<name>A0AAN6ZEZ1_9PEZI</name>
<dbReference type="Proteomes" id="UP001304895">
    <property type="component" value="Unassembled WGS sequence"/>
</dbReference>
<keyword evidence="1" id="KW-0472">Membrane</keyword>
<accession>A0AAN6ZEZ1</accession>
<keyword evidence="1" id="KW-0812">Transmembrane</keyword>
<keyword evidence="3" id="KW-1185">Reference proteome</keyword>
<dbReference type="AlphaFoldDB" id="A0AAN6ZEZ1"/>
<sequence length="129" mass="13155">MNSTAEKSQAGEAVSCHRGRSARKVSKTVVWLNILLYTGLAALCVIAHVGLGQPMGAFASEIQTTETGLVPIAAPRGLDTETSSIVSDLAGCDATSDSAMPTPSDVYITETVDGATASLTVTPISALST</sequence>
<dbReference type="EMBL" id="MU853406">
    <property type="protein sequence ID" value="KAK4135443.1"/>
    <property type="molecule type" value="Genomic_DNA"/>
</dbReference>
<reference evidence="2" key="2">
    <citation type="submission" date="2023-05" db="EMBL/GenBank/DDBJ databases">
        <authorList>
            <consortium name="Lawrence Berkeley National Laboratory"/>
            <person name="Steindorff A."/>
            <person name="Hensen N."/>
            <person name="Bonometti L."/>
            <person name="Westerberg I."/>
            <person name="Brannstrom I.O."/>
            <person name="Guillou S."/>
            <person name="Cros-Aarteil S."/>
            <person name="Calhoun S."/>
            <person name="Haridas S."/>
            <person name="Kuo A."/>
            <person name="Mondo S."/>
            <person name="Pangilinan J."/>
            <person name="Riley R."/>
            <person name="Labutti K."/>
            <person name="Andreopoulos B."/>
            <person name="Lipzen A."/>
            <person name="Chen C."/>
            <person name="Yanf M."/>
            <person name="Daum C."/>
            <person name="Ng V."/>
            <person name="Clum A."/>
            <person name="Ohm R."/>
            <person name="Martin F."/>
            <person name="Silar P."/>
            <person name="Natvig D."/>
            <person name="Lalanne C."/>
            <person name="Gautier V."/>
            <person name="Ament-Velasquez S.L."/>
            <person name="Kruys A."/>
            <person name="Hutchinson M.I."/>
            <person name="Powell A.J."/>
            <person name="Barry K."/>
            <person name="Miller A.N."/>
            <person name="Grigoriev I.V."/>
            <person name="Debuchy R."/>
            <person name="Gladieux P."/>
            <person name="Thoren M.H."/>
            <person name="Johannesson H."/>
        </authorList>
    </citation>
    <scope>NUCLEOTIDE SEQUENCE</scope>
    <source>
        <strain evidence="2">CBS 123565</strain>
    </source>
</reference>
<evidence type="ECO:0000313" key="3">
    <source>
        <dbReference type="Proteomes" id="UP001304895"/>
    </source>
</evidence>
<comment type="caution">
    <text evidence="2">The sequence shown here is derived from an EMBL/GenBank/DDBJ whole genome shotgun (WGS) entry which is preliminary data.</text>
</comment>
<protein>
    <submittedName>
        <fullName evidence="2">Uncharacterized protein</fullName>
    </submittedName>
</protein>
<organism evidence="2 3">
    <name type="scientific">Trichocladium antarcticum</name>
    <dbReference type="NCBI Taxonomy" id="1450529"/>
    <lineage>
        <taxon>Eukaryota</taxon>
        <taxon>Fungi</taxon>
        <taxon>Dikarya</taxon>
        <taxon>Ascomycota</taxon>
        <taxon>Pezizomycotina</taxon>
        <taxon>Sordariomycetes</taxon>
        <taxon>Sordariomycetidae</taxon>
        <taxon>Sordariales</taxon>
        <taxon>Chaetomiaceae</taxon>
        <taxon>Trichocladium</taxon>
    </lineage>
</organism>
<gene>
    <name evidence="2" type="ORF">BT67DRAFT_433527</name>
</gene>
<keyword evidence="1" id="KW-1133">Transmembrane helix</keyword>
<reference evidence="2" key="1">
    <citation type="journal article" date="2023" name="Mol. Phylogenet. Evol.">
        <title>Genome-scale phylogeny and comparative genomics of the fungal order Sordariales.</title>
        <authorList>
            <person name="Hensen N."/>
            <person name="Bonometti L."/>
            <person name="Westerberg I."/>
            <person name="Brannstrom I.O."/>
            <person name="Guillou S."/>
            <person name="Cros-Aarteil S."/>
            <person name="Calhoun S."/>
            <person name="Haridas S."/>
            <person name="Kuo A."/>
            <person name="Mondo S."/>
            <person name="Pangilinan J."/>
            <person name="Riley R."/>
            <person name="LaButti K."/>
            <person name="Andreopoulos B."/>
            <person name="Lipzen A."/>
            <person name="Chen C."/>
            <person name="Yan M."/>
            <person name="Daum C."/>
            <person name="Ng V."/>
            <person name="Clum A."/>
            <person name="Steindorff A."/>
            <person name="Ohm R.A."/>
            <person name="Martin F."/>
            <person name="Silar P."/>
            <person name="Natvig D.O."/>
            <person name="Lalanne C."/>
            <person name="Gautier V."/>
            <person name="Ament-Velasquez S.L."/>
            <person name="Kruys A."/>
            <person name="Hutchinson M.I."/>
            <person name="Powell A.J."/>
            <person name="Barry K."/>
            <person name="Miller A.N."/>
            <person name="Grigoriev I.V."/>
            <person name="Debuchy R."/>
            <person name="Gladieux P."/>
            <person name="Hiltunen Thoren M."/>
            <person name="Johannesson H."/>
        </authorList>
    </citation>
    <scope>NUCLEOTIDE SEQUENCE</scope>
    <source>
        <strain evidence="2">CBS 123565</strain>
    </source>
</reference>